<evidence type="ECO:0000256" key="1">
    <source>
        <dbReference type="SAM" id="MobiDB-lite"/>
    </source>
</evidence>
<name>A0A9Q3ITN8_9BASI</name>
<organism evidence="2 3">
    <name type="scientific">Austropuccinia psidii MF-1</name>
    <dbReference type="NCBI Taxonomy" id="1389203"/>
    <lineage>
        <taxon>Eukaryota</taxon>
        <taxon>Fungi</taxon>
        <taxon>Dikarya</taxon>
        <taxon>Basidiomycota</taxon>
        <taxon>Pucciniomycotina</taxon>
        <taxon>Pucciniomycetes</taxon>
        <taxon>Pucciniales</taxon>
        <taxon>Sphaerophragmiaceae</taxon>
        <taxon>Austropuccinia</taxon>
    </lineage>
</organism>
<dbReference type="OrthoDB" id="2507294at2759"/>
<feature type="compositionally biased region" description="Polar residues" evidence="1">
    <location>
        <begin position="106"/>
        <end position="122"/>
    </location>
</feature>
<comment type="caution">
    <text evidence="2">The sequence shown here is derived from an EMBL/GenBank/DDBJ whole genome shotgun (WGS) entry which is preliminary data.</text>
</comment>
<evidence type="ECO:0000313" key="2">
    <source>
        <dbReference type="EMBL" id="MBW0549837.1"/>
    </source>
</evidence>
<dbReference type="AlphaFoldDB" id="A0A9Q3ITN8"/>
<gene>
    <name evidence="2" type="ORF">O181_089552</name>
</gene>
<sequence>MIHPSKQLGTNHSQSNGVSLDDVAEGLGQVLASHDHLILEVIQVLGGSLNDLALENVRWYHEQSSEEHTKSWQSFGWMPLHQVHALENPYHQEDMKPDALLMNEARSPSQYQDGDNMSYSQKESFKQLPEASS</sequence>
<protein>
    <submittedName>
        <fullName evidence="2">Uncharacterized protein</fullName>
    </submittedName>
</protein>
<evidence type="ECO:0000313" key="3">
    <source>
        <dbReference type="Proteomes" id="UP000765509"/>
    </source>
</evidence>
<proteinExistence type="predicted"/>
<dbReference type="EMBL" id="AVOT02055257">
    <property type="protein sequence ID" value="MBW0549837.1"/>
    <property type="molecule type" value="Genomic_DNA"/>
</dbReference>
<accession>A0A9Q3ITN8</accession>
<keyword evidence="3" id="KW-1185">Reference proteome</keyword>
<reference evidence="2" key="1">
    <citation type="submission" date="2021-03" db="EMBL/GenBank/DDBJ databases">
        <title>Draft genome sequence of rust myrtle Austropuccinia psidii MF-1, a brazilian biotype.</title>
        <authorList>
            <person name="Quecine M.C."/>
            <person name="Pachon D.M.R."/>
            <person name="Bonatelli M.L."/>
            <person name="Correr F.H."/>
            <person name="Franceschini L.M."/>
            <person name="Leite T.F."/>
            <person name="Margarido G.R.A."/>
            <person name="Almeida C.A."/>
            <person name="Ferrarezi J.A."/>
            <person name="Labate C.A."/>
        </authorList>
    </citation>
    <scope>NUCLEOTIDE SEQUENCE</scope>
    <source>
        <strain evidence="2">MF-1</strain>
    </source>
</reference>
<feature type="region of interest" description="Disordered" evidence="1">
    <location>
        <begin position="95"/>
        <end position="133"/>
    </location>
</feature>
<dbReference type="Proteomes" id="UP000765509">
    <property type="component" value="Unassembled WGS sequence"/>
</dbReference>